<proteinExistence type="predicted"/>
<evidence type="ECO:0000313" key="1">
    <source>
        <dbReference type="EMBL" id="GAH45530.1"/>
    </source>
</evidence>
<sequence>KKNPVCLSTGKVKKELDMTSITPNLKFVKRKIQEAGKNKPPVCQKAVNEQEVIESYKKMKAMNIIIPNSEFVKRKITEVKKINPVCQKTINRQGLFRARKKSMVIINPDKEFVKRKITETGEKPCCPCVDDFHKQQPRGDFSVSVDIDLKSDHKNYHISYIS</sequence>
<protein>
    <submittedName>
        <fullName evidence="1">Uncharacterized protein</fullName>
    </submittedName>
</protein>
<name>X1GL31_9ZZZZ</name>
<feature type="non-terminal residue" evidence="1">
    <location>
        <position position="1"/>
    </location>
</feature>
<organism evidence="1">
    <name type="scientific">marine sediment metagenome</name>
    <dbReference type="NCBI Taxonomy" id="412755"/>
    <lineage>
        <taxon>unclassified sequences</taxon>
        <taxon>metagenomes</taxon>
        <taxon>ecological metagenomes</taxon>
    </lineage>
</organism>
<dbReference type="AlphaFoldDB" id="X1GL31"/>
<accession>X1GL31</accession>
<comment type="caution">
    <text evidence="1">The sequence shown here is derived from an EMBL/GenBank/DDBJ whole genome shotgun (WGS) entry which is preliminary data.</text>
</comment>
<gene>
    <name evidence="1" type="ORF">S03H2_19450</name>
</gene>
<dbReference type="EMBL" id="BARU01010160">
    <property type="protein sequence ID" value="GAH45530.1"/>
    <property type="molecule type" value="Genomic_DNA"/>
</dbReference>
<reference evidence="1" key="1">
    <citation type="journal article" date="2014" name="Front. Microbiol.">
        <title>High frequency of phylogenetically diverse reductive dehalogenase-homologous genes in deep subseafloor sedimentary metagenomes.</title>
        <authorList>
            <person name="Kawai M."/>
            <person name="Futagami T."/>
            <person name="Toyoda A."/>
            <person name="Takaki Y."/>
            <person name="Nishi S."/>
            <person name="Hori S."/>
            <person name="Arai W."/>
            <person name="Tsubouchi T."/>
            <person name="Morono Y."/>
            <person name="Uchiyama I."/>
            <person name="Ito T."/>
            <person name="Fujiyama A."/>
            <person name="Inagaki F."/>
            <person name="Takami H."/>
        </authorList>
    </citation>
    <scope>NUCLEOTIDE SEQUENCE</scope>
    <source>
        <strain evidence="1">Expedition CK06-06</strain>
    </source>
</reference>